<dbReference type="PANTHER" id="PTHR11692:SF0">
    <property type="entry name" value="BIFUNCTIONAL PURINE BIOSYNTHESIS PROTEIN ATIC"/>
    <property type="match status" value="1"/>
</dbReference>
<sequence length="382" mass="41609">MDLRYGMNPHQSARILSAADDPVRVLHGSPSMINLLDALNAWQLVREAAAATDSPAATSFKHVSPAGVAIAGEVDATMRQTWSLGEGVIGSLTSAYVRARDADPKSSFGDMIAVSEPVDEELADLLARVVSDGIIAPGFHPGTMQAVTRKKGGKFLVLQADPGYQPPQWECRDVYGVRLEQQRDQLPLTADLLQVINGPALNHRQIHDALLGMVTMRYTQSNSVAYVKDGMTVGIGAGQQSRVDCTKLAGRKSTVWWRRRYPPVQGLPLASATARQDRLNWQIRIAENDMTSAQRATLTALTGRNDLGIDAERWTDWDTGLTGITMVSDGYIPFRDNIDHASSYGVTSIVEPGGSSRTDEIHDACEELGITLAHTNTRLFHH</sequence>
<gene>
    <name evidence="1" type="primary">purH_2</name>
    <name evidence="1" type="ORF">MYCOZU2_06032</name>
</gene>
<dbReference type="Gene3D" id="3.40.140.20">
    <property type="match status" value="2"/>
</dbReference>
<proteinExistence type="predicted"/>
<accession>A0A7U5RYH0</accession>
<keyword evidence="1" id="KW-0614">Plasmid</keyword>
<dbReference type="InterPro" id="IPR016193">
    <property type="entry name" value="Cytidine_deaminase-like"/>
</dbReference>
<dbReference type="SMART" id="SM00798">
    <property type="entry name" value="AICARFT_IMPCHas"/>
    <property type="match status" value="1"/>
</dbReference>
<protein>
    <submittedName>
        <fullName evidence="1">Bifunctional phosphoribosylaminoimidazolecarboxamide formyltransferase/IMP cyclohydrolase</fullName>
        <ecNumber evidence="1">2.1.2.3</ecNumber>
    </submittedName>
</protein>
<dbReference type="Proteomes" id="UP000198286">
    <property type="component" value="Plasmid unnamed 2"/>
</dbReference>
<dbReference type="GO" id="GO:0003937">
    <property type="term" value="F:IMP cyclohydrolase activity"/>
    <property type="evidence" value="ECO:0007669"/>
    <property type="project" value="InterPro"/>
</dbReference>
<dbReference type="EC" id="2.1.2.3" evidence="1"/>
<dbReference type="InterPro" id="IPR002695">
    <property type="entry name" value="PurH-like"/>
</dbReference>
<dbReference type="SUPFAM" id="SSF53927">
    <property type="entry name" value="Cytidine deaminase-like"/>
    <property type="match status" value="1"/>
</dbReference>
<keyword evidence="1" id="KW-0378">Hydrolase</keyword>
<dbReference type="RefSeq" id="WP_089152577.1">
    <property type="nucleotide sequence ID" value="NZ_CP015269.1"/>
</dbReference>
<keyword evidence="1" id="KW-0808">Transferase</keyword>
<dbReference type="InterPro" id="IPR024051">
    <property type="entry name" value="AICAR_Tfase_dup_dom_sf"/>
</dbReference>
<dbReference type="InterPro" id="IPR024050">
    <property type="entry name" value="AICAR_Tfase_insert_dom_sf"/>
</dbReference>
<geneLocation type="plasmid" evidence="1 2">
    <name>unnamed 2</name>
</geneLocation>
<dbReference type="AlphaFoldDB" id="A0A7U5RYH0"/>
<dbReference type="EMBL" id="CP015269">
    <property type="protein sequence ID" value="ASL18377.1"/>
    <property type="molecule type" value="Genomic_DNA"/>
</dbReference>
<dbReference type="Gene3D" id="1.10.287.440">
    <property type="match status" value="1"/>
</dbReference>
<dbReference type="GO" id="GO:0004643">
    <property type="term" value="F:phosphoribosylaminoimidazolecarboxamide formyltransferase activity"/>
    <property type="evidence" value="ECO:0007669"/>
    <property type="project" value="UniProtKB-EC"/>
</dbReference>
<name>A0A7U5RYH0_MYCIT</name>
<dbReference type="GO" id="GO:0006189">
    <property type="term" value="P:'de novo' IMP biosynthetic process"/>
    <property type="evidence" value="ECO:0007669"/>
    <property type="project" value="TreeGrafter"/>
</dbReference>
<reference evidence="1 2" key="1">
    <citation type="journal article" date="2017" name="Lancet Infect. Dis.">
        <title>Global outbreak of severe Mycobacterium chimaera disease after cardiac surgery: a molecular epidemiological study.</title>
        <authorList>
            <person name="van Ingen J."/>
            <person name="Kohl T."/>
            <person name="Kranzer K."/>
            <person name="Hasse B."/>
            <person name="Keller P."/>
            <person name="Szafranska A."/>
            <person name="Hillemann D."/>
            <person name="Chand M."/>
            <person name="Schreiber P."/>
            <person name="Sommerstein R."/>
            <person name="Berger C."/>
            <person name="Genoni M."/>
            <person name="Ruegg C."/>
            <person name="Troillet N."/>
            <person name="Widmer A.F."/>
            <person name="Becker S.L."/>
            <person name="Herrmann M."/>
            <person name="Eckmanns T."/>
            <person name="Haller S."/>
            <person name="Hoeller C."/>
            <person name="Debast S.B."/>
            <person name="Wolfhagen M.J."/>
            <person name="Hopman J."/>
            <person name="Kluytmans J."/>
            <person name="Langelaar M."/>
            <person name="Notermans D.W."/>
            <person name="ten Oever J."/>
            <person name="van den Barselaar P."/>
            <person name="Vonk A.B.A."/>
            <person name="Vos M.C."/>
            <person name="Ahmed N."/>
            <person name="Brown T."/>
            <person name="Crook D."/>
            <person name="Lamagni T."/>
            <person name="Phin N."/>
            <person name="Smith E.G."/>
            <person name="Zambon M."/>
            <person name="Serr A."/>
            <person name="Goetting T."/>
            <person name="Ebner W."/>
            <person name="Thuermer A."/>
            <person name="Utpatel C."/>
            <person name="Sproer C."/>
            <person name="Bunk B."/>
            <person name="Nubel U."/>
            <person name="Bloemberg G."/>
            <person name="Bottger E."/>
            <person name="Niemann S."/>
            <person name="Wagner D."/>
            <person name="Sax H."/>
        </authorList>
    </citation>
    <scope>NUCLEOTIDE SEQUENCE [LARGE SCALE GENOMIC DNA]</scope>
    <source>
        <strain evidence="1 2">ZUERICH-2</strain>
        <plasmid evidence="1 2">unnamed 2</plasmid>
    </source>
</reference>
<dbReference type="PANTHER" id="PTHR11692">
    <property type="entry name" value="BIFUNCTIONAL PURINE BIOSYNTHESIS PROTEIN PURH"/>
    <property type="match status" value="1"/>
</dbReference>
<dbReference type="NCBIfam" id="NF005492">
    <property type="entry name" value="PRK07106.1"/>
    <property type="match status" value="1"/>
</dbReference>
<dbReference type="GO" id="GO:0005829">
    <property type="term" value="C:cytosol"/>
    <property type="evidence" value="ECO:0007669"/>
    <property type="project" value="TreeGrafter"/>
</dbReference>
<organism evidence="1 2">
    <name type="scientific">Mycobacterium intracellulare subsp. chimaera</name>
    <dbReference type="NCBI Taxonomy" id="222805"/>
    <lineage>
        <taxon>Bacteria</taxon>
        <taxon>Bacillati</taxon>
        <taxon>Actinomycetota</taxon>
        <taxon>Actinomycetes</taxon>
        <taxon>Mycobacteriales</taxon>
        <taxon>Mycobacteriaceae</taxon>
        <taxon>Mycobacterium</taxon>
        <taxon>Mycobacterium avium complex (MAC)</taxon>
    </lineage>
</organism>
<dbReference type="Pfam" id="PF01808">
    <property type="entry name" value="AICARFT_IMPCHas"/>
    <property type="match status" value="1"/>
</dbReference>
<evidence type="ECO:0000313" key="1">
    <source>
        <dbReference type="EMBL" id="ASL18377.1"/>
    </source>
</evidence>
<evidence type="ECO:0000313" key="2">
    <source>
        <dbReference type="Proteomes" id="UP000198286"/>
    </source>
</evidence>